<comment type="caution">
    <text evidence="1">The sequence shown here is derived from an EMBL/GenBank/DDBJ whole genome shotgun (WGS) entry which is preliminary data.</text>
</comment>
<protein>
    <submittedName>
        <fullName evidence="1">Uncharacterized protein</fullName>
    </submittedName>
</protein>
<proteinExistence type="predicted"/>
<reference evidence="1 2" key="1">
    <citation type="submission" date="2018-07" db="EMBL/GenBank/DDBJ databases">
        <title>Motiliproteus coralliicola sp. nov., a bacterium isolated from Coral.</title>
        <authorList>
            <person name="Wang G."/>
        </authorList>
    </citation>
    <scope>NUCLEOTIDE SEQUENCE [LARGE SCALE GENOMIC DNA]</scope>
    <source>
        <strain evidence="1 2">C34</strain>
    </source>
</reference>
<dbReference type="Proteomes" id="UP000253769">
    <property type="component" value="Unassembled WGS sequence"/>
</dbReference>
<dbReference type="EMBL" id="QQOH01000001">
    <property type="protein sequence ID" value="RDE25352.1"/>
    <property type="molecule type" value="Genomic_DNA"/>
</dbReference>
<organism evidence="1 2">
    <name type="scientific">Motiliproteus coralliicola</name>
    <dbReference type="NCBI Taxonomy" id="2283196"/>
    <lineage>
        <taxon>Bacteria</taxon>
        <taxon>Pseudomonadati</taxon>
        <taxon>Pseudomonadota</taxon>
        <taxon>Gammaproteobacteria</taxon>
        <taxon>Oceanospirillales</taxon>
        <taxon>Oceanospirillaceae</taxon>
        <taxon>Motiliproteus</taxon>
    </lineage>
</organism>
<evidence type="ECO:0000313" key="2">
    <source>
        <dbReference type="Proteomes" id="UP000253769"/>
    </source>
</evidence>
<gene>
    <name evidence="1" type="ORF">DV711_05435</name>
</gene>
<name>A0A369WUL4_9GAMM</name>
<dbReference type="AlphaFoldDB" id="A0A369WUL4"/>
<keyword evidence="2" id="KW-1185">Reference proteome</keyword>
<accession>A0A369WUL4</accession>
<sequence>MTALFFTALFSVTAQADCSFKYQICEKSCDVKHLGDDAAVAGCTSKCVAKRGACLAEVGAEKTVEAGKDAWEGTKSFIKGLTDD</sequence>
<evidence type="ECO:0000313" key="1">
    <source>
        <dbReference type="EMBL" id="RDE25352.1"/>
    </source>
</evidence>
<dbReference type="OrthoDB" id="6089775at2"/>